<evidence type="ECO:0000313" key="2">
    <source>
        <dbReference type="Proteomes" id="UP000822862"/>
    </source>
</evidence>
<accession>A0ABX8Z4S3</accession>
<proteinExistence type="predicted"/>
<keyword evidence="2" id="KW-1185">Reference proteome</keyword>
<dbReference type="EMBL" id="CP075585">
    <property type="protein sequence ID" value="QZA59062.1"/>
    <property type="molecule type" value="Genomic_DNA"/>
</dbReference>
<sequence>MACVLDNEMEFNGFCHIMAKSNWSSVYNYITAIFKNSVSYKNKCNKVIKASLLTVKETPLYMPFVNRITQLVLRILSPELTGEFVESPSYFGEEELKIRCSTENLDNWAKEMNLDKDVNVTKKKLIGL</sequence>
<name>A0ABX8Z4S3_9BACT</name>
<reference evidence="1 2" key="1">
    <citation type="submission" date="2021-05" db="EMBL/GenBank/DDBJ databases">
        <title>Ecology and evolution of chlamydial symbionts of arthropods.</title>
        <authorList>
            <person name="Halter T."/>
            <person name="Sixt B.S."/>
            <person name="Toenshoff E.R."/>
            <person name="Koestlbacher S."/>
            <person name="Schulz F."/>
            <person name="Kostanjsek R."/>
            <person name="Collingro A."/>
            <person name="Hendrickx F."/>
            <person name="Horn M."/>
        </authorList>
    </citation>
    <scope>NUCLEOTIDE SEQUENCE [LARGE SCALE GENOMIC DNA]</scope>
    <source>
        <strain evidence="1 2">15C</strain>
    </source>
</reference>
<organism evidence="1 2">
    <name type="scientific">Candidatus Rhabdochlamydia porcellionis</name>
    <dbReference type="NCBI Taxonomy" id="225148"/>
    <lineage>
        <taxon>Bacteria</taxon>
        <taxon>Pseudomonadati</taxon>
        <taxon>Chlamydiota</taxon>
        <taxon>Chlamydiia</taxon>
        <taxon>Parachlamydiales</taxon>
        <taxon>Candidatus Rhabdochlamydiaceae</taxon>
        <taxon>Candidatus Rhabdochlamydia</taxon>
    </lineage>
</organism>
<dbReference type="RefSeq" id="WP_194844839.1">
    <property type="nucleotide sequence ID" value="NZ_CP075585.1"/>
</dbReference>
<evidence type="ECO:0000313" key="1">
    <source>
        <dbReference type="EMBL" id="QZA59062.1"/>
    </source>
</evidence>
<gene>
    <name evidence="1" type="ORF">RHAB15C_0000946</name>
</gene>
<dbReference type="Proteomes" id="UP000822862">
    <property type="component" value="Chromosome"/>
</dbReference>
<protein>
    <submittedName>
        <fullName evidence="1">Uncharacterized protein</fullName>
    </submittedName>
</protein>